<feature type="region of interest" description="Disordered" evidence="1">
    <location>
        <begin position="131"/>
        <end position="155"/>
    </location>
</feature>
<proteinExistence type="evidence at transcript level"/>
<accession>K9IYU6</accession>
<evidence type="ECO:0000313" key="2">
    <source>
        <dbReference type="EMBL" id="JAA45619.1"/>
    </source>
</evidence>
<reference evidence="2" key="1">
    <citation type="submission" date="2012-11" db="EMBL/GenBank/DDBJ databases">
        <title>The Vampirome: Transcriptome and Proteome Analysis of the Submandibular and Accessory Glands of the Vampire Bat and Vector of Human Rabies, Desmodus rotundus.</title>
        <authorList>
            <person name="Francischetti I.M.B."/>
            <person name="Assumpcao T.C.F."/>
            <person name="Ma D."/>
            <person name="Vicente E.C."/>
            <person name="Ribeiro J.M.C."/>
        </authorList>
    </citation>
    <scope>NUCLEOTIDE SEQUENCE</scope>
    <source>
        <tissue evidence="2">Salivary gland</tissue>
    </source>
</reference>
<dbReference type="EMBL" id="GABZ01007906">
    <property type="protein sequence ID" value="JAA45619.1"/>
    <property type="molecule type" value="mRNA"/>
</dbReference>
<dbReference type="AlphaFoldDB" id="K9IYU6"/>
<evidence type="ECO:0000256" key="1">
    <source>
        <dbReference type="SAM" id="MobiDB-lite"/>
    </source>
</evidence>
<name>K9IYU6_DESRO</name>
<protein>
    <submittedName>
        <fullName evidence="2">Putative secreted protein</fullName>
    </submittedName>
</protein>
<organism evidence="2">
    <name type="scientific">Desmodus rotundus</name>
    <name type="common">Vampire bat</name>
    <dbReference type="NCBI Taxonomy" id="9430"/>
    <lineage>
        <taxon>Eukaryota</taxon>
        <taxon>Metazoa</taxon>
        <taxon>Chordata</taxon>
        <taxon>Craniata</taxon>
        <taxon>Vertebrata</taxon>
        <taxon>Euteleostomi</taxon>
        <taxon>Mammalia</taxon>
        <taxon>Eutheria</taxon>
        <taxon>Laurasiatheria</taxon>
        <taxon>Chiroptera</taxon>
        <taxon>Yangochiroptera</taxon>
        <taxon>Phyllostomidae</taxon>
        <taxon>Desmodontinae</taxon>
        <taxon>Desmodus</taxon>
    </lineage>
</organism>
<sequence>MYCSVSVLLSGSPSSGWAQRRPASCCSHCTSTSRYSSMAVTASSTDECPCWPPWIFLCSSCRARSLRETRVRVCRPGWLRRLGTQVVSRVWLRGWTYFRALKSLCRACPTTTLPFRSFRICERRKEAGRPHRQAGLRPVGAQVPADGGSMERGDRELSSTTLPACESRPFYVLPETTRGALQPSKPAHGNANTIPWAAAGIKASRGWVIP</sequence>